<protein>
    <submittedName>
        <fullName evidence="1">Uncharacterized protein</fullName>
    </submittedName>
</protein>
<evidence type="ECO:0000313" key="2">
    <source>
        <dbReference type="Proteomes" id="UP000219612"/>
    </source>
</evidence>
<proteinExistence type="predicted"/>
<organism evidence="1 2">
    <name type="scientific">Paractinoplanes atraurantiacus</name>
    <dbReference type="NCBI Taxonomy" id="1036182"/>
    <lineage>
        <taxon>Bacteria</taxon>
        <taxon>Bacillati</taxon>
        <taxon>Actinomycetota</taxon>
        <taxon>Actinomycetes</taxon>
        <taxon>Micromonosporales</taxon>
        <taxon>Micromonosporaceae</taxon>
        <taxon>Paractinoplanes</taxon>
    </lineage>
</organism>
<sequence>MSRALAAFPLDRLVDGFGATGSQPVLSPHAVRCRVELRPRPSTERHCAGAGQVDGEAA</sequence>
<dbReference type="RefSeq" id="WP_179855360.1">
    <property type="nucleotide sequence ID" value="NZ_OBDY01000014.1"/>
</dbReference>
<keyword evidence="2" id="KW-1185">Reference proteome</keyword>
<dbReference type="AlphaFoldDB" id="A0A285J0I9"/>
<dbReference type="Proteomes" id="UP000219612">
    <property type="component" value="Unassembled WGS sequence"/>
</dbReference>
<reference evidence="1 2" key="1">
    <citation type="submission" date="2017-09" db="EMBL/GenBank/DDBJ databases">
        <authorList>
            <person name="Ehlers B."/>
            <person name="Leendertz F.H."/>
        </authorList>
    </citation>
    <scope>NUCLEOTIDE SEQUENCE [LARGE SCALE GENOMIC DNA]</scope>
    <source>
        <strain evidence="1 2">CGMCC 4.6857</strain>
    </source>
</reference>
<gene>
    <name evidence="1" type="ORF">SAMN05421748_11480</name>
</gene>
<evidence type="ECO:0000313" key="1">
    <source>
        <dbReference type="EMBL" id="SNY53593.1"/>
    </source>
</evidence>
<name>A0A285J0I9_9ACTN</name>
<accession>A0A285J0I9</accession>
<dbReference type="EMBL" id="OBDY01000014">
    <property type="protein sequence ID" value="SNY53593.1"/>
    <property type="molecule type" value="Genomic_DNA"/>
</dbReference>